<proteinExistence type="evidence at transcript level"/>
<feature type="non-terminal residue" evidence="2">
    <location>
        <position position="1"/>
    </location>
</feature>
<feature type="domain" description="Transposable element P transposase-like GTP-binding insertion" evidence="1">
    <location>
        <begin position="67"/>
        <end position="173"/>
    </location>
</feature>
<sequence length="181" mass="20350">SAEDQLKTVLYTIRKGKSLGFNGIRLVTDNRSVNVVTMKHLCGGQLPPVIQHPVEPDKPLFLSFNYCHILKNVHSQFLDRDLGPSEEISSSCIKNIHEIQKGSSVKPVRGLTQKHLYPNNLEKMNVGRAVQIFAPPVTAALEFHHKEAGFSCNLSFGLVHPTVTFMKHIYAWFLMSDTKQL</sequence>
<accession>A0A090XEU7</accession>
<protein>
    <recommendedName>
        <fullName evidence="1">Transposable element P transposase-like GTP-binding insertion domain-containing protein</fullName>
    </recommendedName>
</protein>
<name>A0A090XEU7_IXORI</name>
<reference evidence="2" key="1">
    <citation type="journal article" date="2015" name="PLoS Negl. Trop. Dis.">
        <title>Deep Sequencing Analysis of the Ixodes ricinus Haemocytome.</title>
        <authorList>
            <person name="Kotsyfakis M."/>
            <person name="Kopacek P."/>
            <person name="Franta Z."/>
            <person name="Pedra J.H."/>
            <person name="Ribeiro J.M."/>
        </authorList>
    </citation>
    <scope>NUCLEOTIDE SEQUENCE</scope>
</reference>
<dbReference type="Pfam" id="PF21788">
    <property type="entry name" value="TNP-like_GBD"/>
    <property type="match status" value="1"/>
</dbReference>
<evidence type="ECO:0000313" key="2">
    <source>
        <dbReference type="EMBL" id="JAC93488.1"/>
    </source>
</evidence>
<dbReference type="InterPro" id="IPR048366">
    <property type="entry name" value="TNP-like_GBD"/>
</dbReference>
<dbReference type="EMBL" id="GBIH01001222">
    <property type="protein sequence ID" value="JAC93488.1"/>
    <property type="molecule type" value="mRNA"/>
</dbReference>
<dbReference type="AlphaFoldDB" id="A0A090XEU7"/>
<organism evidence="2">
    <name type="scientific">Ixodes ricinus</name>
    <name type="common">Common tick</name>
    <name type="synonym">Acarus ricinus</name>
    <dbReference type="NCBI Taxonomy" id="34613"/>
    <lineage>
        <taxon>Eukaryota</taxon>
        <taxon>Metazoa</taxon>
        <taxon>Ecdysozoa</taxon>
        <taxon>Arthropoda</taxon>
        <taxon>Chelicerata</taxon>
        <taxon>Arachnida</taxon>
        <taxon>Acari</taxon>
        <taxon>Parasitiformes</taxon>
        <taxon>Ixodida</taxon>
        <taxon>Ixodoidea</taxon>
        <taxon>Ixodidae</taxon>
        <taxon>Ixodinae</taxon>
        <taxon>Ixodes</taxon>
    </lineage>
</organism>
<evidence type="ECO:0000259" key="1">
    <source>
        <dbReference type="Pfam" id="PF21788"/>
    </source>
</evidence>